<gene>
    <name evidence="2" type="ORF">J2S57_006686</name>
</gene>
<dbReference type="RefSeq" id="WP_307250229.1">
    <property type="nucleotide sequence ID" value="NZ_JAUSQZ010000001.1"/>
</dbReference>
<evidence type="ECO:0000313" key="2">
    <source>
        <dbReference type="EMBL" id="MDP9830937.1"/>
    </source>
</evidence>
<reference evidence="2 3" key="1">
    <citation type="submission" date="2023-07" db="EMBL/GenBank/DDBJ databases">
        <title>Sequencing the genomes of 1000 actinobacteria strains.</title>
        <authorList>
            <person name="Klenk H.-P."/>
        </authorList>
    </citation>
    <scope>NUCLEOTIDE SEQUENCE [LARGE SCALE GENOMIC DNA]</scope>
    <source>
        <strain evidence="2 3">DSM 44388</strain>
    </source>
</reference>
<dbReference type="Pfam" id="PF12680">
    <property type="entry name" value="SnoaL_2"/>
    <property type="match status" value="1"/>
</dbReference>
<dbReference type="EMBL" id="JAUSQZ010000001">
    <property type="protein sequence ID" value="MDP9830937.1"/>
    <property type="molecule type" value="Genomic_DNA"/>
</dbReference>
<accession>A0ABT9PE13</accession>
<dbReference type="InterPro" id="IPR037401">
    <property type="entry name" value="SnoaL-like"/>
</dbReference>
<dbReference type="Gene3D" id="3.10.450.50">
    <property type="match status" value="1"/>
</dbReference>
<protein>
    <submittedName>
        <fullName evidence="2">Ketosteroid isomerase-like protein</fullName>
    </submittedName>
</protein>
<evidence type="ECO:0000259" key="1">
    <source>
        <dbReference type="Pfam" id="PF12680"/>
    </source>
</evidence>
<organism evidence="2 3">
    <name type="scientific">Kineosporia succinea</name>
    <dbReference type="NCBI Taxonomy" id="84632"/>
    <lineage>
        <taxon>Bacteria</taxon>
        <taxon>Bacillati</taxon>
        <taxon>Actinomycetota</taxon>
        <taxon>Actinomycetes</taxon>
        <taxon>Kineosporiales</taxon>
        <taxon>Kineosporiaceae</taxon>
        <taxon>Kineosporia</taxon>
    </lineage>
</organism>
<feature type="domain" description="SnoaL-like" evidence="1">
    <location>
        <begin position="13"/>
        <end position="123"/>
    </location>
</feature>
<dbReference type="InterPro" id="IPR032710">
    <property type="entry name" value="NTF2-like_dom_sf"/>
</dbReference>
<comment type="caution">
    <text evidence="2">The sequence shown here is derived from an EMBL/GenBank/DDBJ whole genome shotgun (WGS) entry which is preliminary data.</text>
</comment>
<evidence type="ECO:0000313" key="3">
    <source>
        <dbReference type="Proteomes" id="UP001235712"/>
    </source>
</evidence>
<name>A0ABT9PE13_9ACTN</name>
<dbReference type="SUPFAM" id="SSF54427">
    <property type="entry name" value="NTF2-like"/>
    <property type="match status" value="1"/>
</dbReference>
<proteinExistence type="predicted"/>
<dbReference type="Proteomes" id="UP001235712">
    <property type="component" value="Unassembled WGS sequence"/>
</dbReference>
<sequence>MTANQTTALDLAKTFVEALEMRDADLIAPHLADDVVEVIPYSNTGKTEPWFVFNGKAEVVSYLNTIAGNFSRVSLLNQRYSVTDDGTAVFLQAEGDLVQAGSDAPYRNVYVFKFEIRDGQITHVDEYANPIAFAVLTGLPLG</sequence>
<keyword evidence="3" id="KW-1185">Reference proteome</keyword>